<comment type="pathway">
    <text evidence="2">Antibiotic biosynthesis.</text>
</comment>
<dbReference type="InterPro" id="IPR001128">
    <property type="entry name" value="Cyt_P450"/>
</dbReference>
<keyword evidence="8" id="KW-0045">Antibiotic biosynthesis</keyword>
<dbReference type="CDD" id="cd11069">
    <property type="entry name" value="CYP_FUM15-like"/>
    <property type="match status" value="1"/>
</dbReference>
<accession>A0AAE0MU04</accession>
<evidence type="ECO:0000256" key="4">
    <source>
        <dbReference type="ARBA" id="ARBA00022617"/>
    </source>
</evidence>
<dbReference type="RefSeq" id="XP_062682790.1">
    <property type="nucleotide sequence ID" value="XM_062821114.1"/>
</dbReference>
<evidence type="ECO:0000256" key="1">
    <source>
        <dbReference type="ARBA" id="ARBA00001971"/>
    </source>
</evidence>
<keyword evidence="7" id="KW-0503">Monooxygenase</keyword>
<feature type="binding site" description="axial binding residue" evidence="9">
    <location>
        <position position="505"/>
    </location>
    <ligand>
        <name>heme</name>
        <dbReference type="ChEBI" id="CHEBI:30413"/>
    </ligand>
    <ligandPart>
        <name>Fe</name>
        <dbReference type="ChEBI" id="CHEBI:18248"/>
    </ligandPart>
</feature>
<dbReference type="GO" id="GO:0020037">
    <property type="term" value="F:heme binding"/>
    <property type="evidence" value="ECO:0007669"/>
    <property type="project" value="InterPro"/>
</dbReference>
<keyword evidence="10" id="KW-1133">Transmembrane helix</keyword>
<dbReference type="PANTHER" id="PTHR24305:SF166">
    <property type="entry name" value="CYTOCHROME P450 12A4, MITOCHONDRIAL-RELATED"/>
    <property type="match status" value="1"/>
</dbReference>
<feature type="transmembrane region" description="Helical" evidence="10">
    <location>
        <begin position="6"/>
        <end position="25"/>
    </location>
</feature>
<reference evidence="11" key="2">
    <citation type="submission" date="2023-06" db="EMBL/GenBank/DDBJ databases">
        <authorList>
            <consortium name="Lawrence Berkeley National Laboratory"/>
            <person name="Haridas S."/>
            <person name="Hensen N."/>
            <person name="Bonometti L."/>
            <person name="Westerberg I."/>
            <person name="Brannstrom I.O."/>
            <person name="Guillou S."/>
            <person name="Cros-Aarteil S."/>
            <person name="Calhoun S."/>
            <person name="Kuo A."/>
            <person name="Mondo S."/>
            <person name="Pangilinan J."/>
            <person name="Riley R."/>
            <person name="Labutti K."/>
            <person name="Andreopoulos B."/>
            <person name="Lipzen A."/>
            <person name="Chen C."/>
            <person name="Yanf M."/>
            <person name="Daum C."/>
            <person name="Ng V."/>
            <person name="Clum A."/>
            <person name="Steindorff A."/>
            <person name="Ohm R."/>
            <person name="Martin F."/>
            <person name="Silar P."/>
            <person name="Natvig D."/>
            <person name="Lalanne C."/>
            <person name="Gautier V."/>
            <person name="Ament-Velasquez S.L."/>
            <person name="Kruys A."/>
            <person name="Hutchinson M.I."/>
            <person name="Powell A.J."/>
            <person name="Barry K."/>
            <person name="Miller A.N."/>
            <person name="Grigoriev I.V."/>
            <person name="Debuchy R."/>
            <person name="Gladieux P."/>
            <person name="Thoren M.H."/>
            <person name="Johannesson H."/>
        </authorList>
    </citation>
    <scope>NUCLEOTIDE SEQUENCE</scope>
    <source>
        <strain evidence="11">CBS 560.94</strain>
    </source>
</reference>
<dbReference type="PRINTS" id="PR00465">
    <property type="entry name" value="EP450IV"/>
</dbReference>
<keyword evidence="5 9" id="KW-0479">Metal-binding</keyword>
<evidence type="ECO:0000256" key="9">
    <source>
        <dbReference type="PIRSR" id="PIRSR602403-1"/>
    </source>
</evidence>
<evidence type="ECO:0000313" key="11">
    <source>
        <dbReference type="EMBL" id="KAK3347708.1"/>
    </source>
</evidence>
<dbReference type="Proteomes" id="UP001278500">
    <property type="component" value="Unassembled WGS sequence"/>
</dbReference>
<dbReference type="GO" id="GO:0004497">
    <property type="term" value="F:monooxygenase activity"/>
    <property type="evidence" value="ECO:0007669"/>
    <property type="project" value="UniProtKB-KW"/>
</dbReference>
<dbReference type="SUPFAM" id="SSF48264">
    <property type="entry name" value="Cytochrome P450"/>
    <property type="match status" value="1"/>
</dbReference>
<evidence type="ECO:0000256" key="8">
    <source>
        <dbReference type="ARBA" id="ARBA00023194"/>
    </source>
</evidence>
<proteinExistence type="inferred from homology"/>
<dbReference type="PANTHER" id="PTHR24305">
    <property type="entry name" value="CYTOCHROME P450"/>
    <property type="match status" value="1"/>
</dbReference>
<name>A0AAE0MU04_9PEZI</name>
<evidence type="ECO:0000256" key="5">
    <source>
        <dbReference type="ARBA" id="ARBA00022723"/>
    </source>
</evidence>
<sequence length="572" mass="64995">MPPTGNPFNFARVTLLALVEVLIVNKTSYRHVLPLSTTSLVLAILAVNYVFFLAWKLYLYPVYFHPLSKFPAPKVVSLWRVLARFRGNAPPGQLLLELVERTPNDGIIVLQGEFGTSMLITKPAPLADILVHHPYDFAKYDAIRNFLRPILGDGLVVVEGEQHRFLRKNTQPAFKFGHIKELYPTMWSKAIELNNILKEELRVLERKGNDTRIEINAWAGKVTLDIIGIAAFGRDFHVLERPDHPLVKNYADLLEPGPAKFAYFFLTLIFSRKFVDLFPWEVSRRFNRTTTDIRRICAQLVREKKATIEKLGDDQFDILSLLIKSNNFSEAELVDQLLTFLAAGHETTSSAFTWATYKLAQDREMQSTLRSELRRALPDFPNFAPGQDIASILEHLPYLNGVMNETLRLYPTVPMTVRTAVCDTTVLGHPIKKGTEIMMSPWIINRYSDNWGSASTEFVPERWIDQEGTHIGEEWLDQLTLKPNNTGGVTSNYAQMTFLHGPRSCIGQGFAKAELRCLLAAFVLAFEWELGMDEKDIMPDGVITIKPNNGMYLKLRPLDGVQRVDYALVSKN</sequence>
<dbReference type="InterPro" id="IPR002403">
    <property type="entry name" value="Cyt_P450_E_grp-IV"/>
</dbReference>
<evidence type="ECO:0000256" key="7">
    <source>
        <dbReference type="ARBA" id="ARBA00023033"/>
    </source>
</evidence>
<dbReference type="InterPro" id="IPR036396">
    <property type="entry name" value="Cyt_P450_sf"/>
</dbReference>
<keyword evidence="7" id="KW-0560">Oxidoreductase</keyword>
<keyword evidence="10" id="KW-0812">Transmembrane</keyword>
<dbReference type="EMBL" id="JAUEPP010000003">
    <property type="protein sequence ID" value="KAK3347708.1"/>
    <property type="molecule type" value="Genomic_DNA"/>
</dbReference>
<dbReference type="GO" id="GO:0016705">
    <property type="term" value="F:oxidoreductase activity, acting on paired donors, with incorporation or reduction of molecular oxygen"/>
    <property type="evidence" value="ECO:0007669"/>
    <property type="project" value="InterPro"/>
</dbReference>
<keyword evidence="4 9" id="KW-0349">Heme</keyword>
<dbReference type="GeneID" id="87858268"/>
<evidence type="ECO:0000313" key="12">
    <source>
        <dbReference type="Proteomes" id="UP001278500"/>
    </source>
</evidence>
<reference evidence="11" key="1">
    <citation type="journal article" date="2023" name="Mol. Phylogenet. Evol.">
        <title>Genome-scale phylogeny and comparative genomics of the fungal order Sordariales.</title>
        <authorList>
            <person name="Hensen N."/>
            <person name="Bonometti L."/>
            <person name="Westerberg I."/>
            <person name="Brannstrom I.O."/>
            <person name="Guillou S."/>
            <person name="Cros-Aarteil S."/>
            <person name="Calhoun S."/>
            <person name="Haridas S."/>
            <person name="Kuo A."/>
            <person name="Mondo S."/>
            <person name="Pangilinan J."/>
            <person name="Riley R."/>
            <person name="LaButti K."/>
            <person name="Andreopoulos B."/>
            <person name="Lipzen A."/>
            <person name="Chen C."/>
            <person name="Yan M."/>
            <person name="Daum C."/>
            <person name="Ng V."/>
            <person name="Clum A."/>
            <person name="Steindorff A."/>
            <person name="Ohm R.A."/>
            <person name="Martin F."/>
            <person name="Silar P."/>
            <person name="Natvig D.O."/>
            <person name="Lalanne C."/>
            <person name="Gautier V."/>
            <person name="Ament-Velasquez S.L."/>
            <person name="Kruys A."/>
            <person name="Hutchinson M.I."/>
            <person name="Powell A.J."/>
            <person name="Barry K."/>
            <person name="Miller A.N."/>
            <person name="Grigoriev I.V."/>
            <person name="Debuchy R."/>
            <person name="Gladieux P."/>
            <person name="Hiltunen Thoren M."/>
            <person name="Johannesson H."/>
        </authorList>
    </citation>
    <scope>NUCLEOTIDE SEQUENCE</scope>
    <source>
        <strain evidence="11">CBS 560.94</strain>
    </source>
</reference>
<comment type="similarity">
    <text evidence="3">Belongs to the cytochrome P450 family.</text>
</comment>
<feature type="transmembrane region" description="Helical" evidence="10">
    <location>
        <begin position="32"/>
        <end position="55"/>
    </location>
</feature>
<dbReference type="AlphaFoldDB" id="A0AAE0MU04"/>
<dbReference type="PRINTS" id="PR00385">
    <property type="entry name" value="P450"/>
</dbReference>
<evidence type="ECO:0000256" key="2">
    <source>
        <dbReference type="ARBA" id="ARBA00004792"/>
    </source>
</evidence>
<dbReference type="GO" id="GO:0017000">
    <property type="term" value="P:antibiotic biosynthetic process"/>
    <property type="evidence" value="ECO:0007669"/>
    <property type="project" value="UniProtKB-KW"/>
</dbReference>
<gene>
    <name evidence="11" type="ORF">B0H65DRAFT_153586</name>
</gene>
<keyword evidence="6 9" id="KW-0408">Iron</keyword>
<dbReference type="Gene3D" id="1.10.630.10">
    <property type="entry name" value="Cytochrome P450"/>
    <property type="match status" value="1"/>
</dbReference>
<dbReference type="InterPro" id="IPR050121">
    <property type="entry name" value="Cytochrome_P450_monoxygenase"/>
</dbReference>
<evidence type="ECO:0000256" key="3">
    <source>
        <dbReference type="ARBA" id="ARBA00010617"/>
    </source>
</evidence>
<evidence type="ECO:0000256" key="6">
    <source>
        <dbReference type="ARBA" id="ARBA00023004"/>
    </source>
</evidence>
<comment type="caution">
    <text evidence="11">The sequence shown here is derived from an EMBL/GenBank/DDBJ whole genome shotgun (WGS) entry which is preliminary data.</text>
</comment>
<evidence type="ECO:0000256" key="10">
    <source>
        <dbReference type="SAM" id="Phobius"/>
    </source>
</evidence>
<dbReference type="Pfam" id="PF00067">
    <property type="entry name" value="p450"/>
    <property type="match status" value="1"/>
</dbReference>
<keyword evidence="12" id="KW-1185">Reference proteome</keyword>
<keyword evidence="10" id="KW-0472">Membrane</keyword>
<comment type="cofactor">
    <cofactor evidence="1 9">
        <name>heme</name>
        <dbReference type="ChEBI" id="CHEBI:30413"/>
    </cofactor>
</comment>
<dbReference type="GO" id="GO:0005506">
    <property type="term" value="F:iron ion binding"/>
    <property type="evidence" value="ECO:0007669"/>
    <property type="project" value="InterPro"/>
</dbReference>
<organism evidence="11 12">
    <name type="scientific">Neurospora tetraspora</name>
    <dbReference type="NCBI Taxonomy" id="94610"/>
    <lineage>
        <taxon>Eukaryota</taxon>
        <taxon>Fungi</taxon>
        <taxon>Dikarya</taxon>
        <taxon>Ascomycota</taxon>
        <taxon>Pezizomycotina</taxon>
        <taxon>Sordariomycetes</taxon>
        <taxon>Sordariomycetidae</taxon>
        <taxon>Sordariales</taxon>
        <taxon>Sordariaceae</taxon>
        <taxon>Neurospora</taxon>
    </lineage>
</organism>
<protein>
    <submittedName>
        <fullName evidence="11">Cytochrome P450</fullName>
    </submittedName>
</protein>
<dbReference type="FunFam" id="1.10.630.10:FF:000051">
    <property type="entry name" value="Cytochrome P450 monooxygenase (Fum15)"/>
    <property type="match status" value="1"/>
</dbReference>